<comment type="subcellular location">
    <subcellularLocation>
        <location evidence="1">Cell membrane</location>
        <topology evidence="1">Multi-pass membrane protein</topology>
    </subcellularLocation>
</comment>
<keyword evidence="4" id="KW-1003">Cell membrane</keyword>
<reference evidence="9" key="1">
    <citation type="submission" date="2024-04" db="EMBL/GenBank/DDBJ databases">
        <authorList>
            <person name="Roder T."/>
            <person name="Oberhansli S."/>
            <person name="Kreuzer M."/>
        </authorList>
    </citation>
    <scope>NUCLEOTIDE SEQUENCE</scope>
    <source>
        <strain evidence="9">LWS13-1.2</strain>
    </source>
</reference>
<feature type="transmembrane region" description="Helical" evidence="8">
    <location>
        <begin position="167"/>
        <end position="188"/>
    </location>
</feature>
<dbReference type="InterPro" id="IPR004776">
    <property type="entry name" value="Mem_transp_PIN-like"/>
</dbReference>
<dbReference type="PANTHER" id="PTHR36838:SF1">
    <property type="entry name" value="SLR1864 PROTEIN"/>
    <property type="match status" value="1"/>
</dbReference>
<feature type="transmembrane region" description="Helical" evidence="8">
    <location>
        <begin position="261"/>
        <end position="280"/>
    </location>
</feature>
<evidence type="ECO:0000313" key="9">
    <source>
        <dbReference type="EMBL" id="WZO33269.1"/>
    </source>
</evidence>
<feature type="transmembrane region" description="Helical" evidence="8">
    <location>
        <begin position="61"/>
        <end position="84"/>
    </location>
</feature>
<feature type="transmembrane region" description="Helical" evidence="8">
    <location>
        <begin position="232"/>
        <end position="255"/>
    </location>
</feature>
<name>A0AAU6S8Q7_9MICO</name>
<feature type="transmembrane region" description="Helical" evidence="8">
    <location>
        <begin position="200"/>
        <end position="220"/>
    </location>
</feature>
<accession>A0AAU6S8Q7</accession>
<organism evidence="9">
    <name type="scientific">Microbacterium sp. LWS13-1.2</name>
    <dbReference type="NCBI Taxonomy" id="3135264"/>
    <lineage>
        <taxon>Bacteria</taxon>
        <taxon>Bacillati</taxon>
        <taxon>Actinomycetota</taxon>
        <taxon>Actinomycetes</taxon>
        <taxon>Micrococcales</taxon>
        <taxon>Microbacteriaceae</taxon>
        <taxon>Microbacterium</taxon>
    </lineage>
</organism>
<feature type="transmembrane region" description="Helical" evidence="8">
    <location>
        <begin position="96"/>
        <end position="116"/>
    </location>
</feature>
<evidence type="ECO:0000256" key="8">
    <source>
        <dbReference type="SAM" id="Phobius"/>
    </source>
</evidence>
<dbReference type="AlphaFoldDB" id="A0AAU6S8Q7"/>
<dbReference type="Pfam" id="PF03547">
    <property type="entry name" value="Mem_trans"/>
    <property type="match status" value="1"/>
</dbReference>
<feature type="transmembrane region" description="Helical" evidence="8">
    <location>
        <begin position="35"/>
        <end position="55"/>
    </location>
</feature>
<keyword evidence="5 8" id="KW-0812">Transmembrane</keyword>
<proteinExistence type="inferred from homology"/>
<keyword evidence="7 8" id="KW-0472">Membrane</keyword>
<protein>
    <submittedName>
        <fullName evidence="9">AEC family transporter</fullName>
    </submittedName>
</protein>
<gene>
    <name evidence="9" type="ORF">MRBLWS13_000887</name>
</gene>
<evidence type="ECO:0000256" key="4">
    <source>
        <dbReference type="ARBA" id="ARBA00022475"/>
    </source>
</evidence>
<keyword evidence="6 8" id="KW-1133">Transmembrane helix</keyword>
<evidence type="ECO:0000256" key="3">
    <source>
        <dbReference type="ARBA" id="ARBA00022448"/>
    </source>
</evidence>
<evidence type="ECO:0000256" key="7">
    <source>
        <dbReference type="ARBA" id="ARBA00023136"/>
    </source>
</evidence>
<evidence type="ECO:0000256" key="1">
    <source>
        <dbReference type="ARBA" id="ARBA00004651"/>
    </source>
</evidence>
<comment type="similarity">
    <text evidence="2">Belongs to the auxin efflux carrier (TC 2.A.69) family.</text>
</comment>
<keyword evidence="3" id="KW-0813">Transport</keyword>
<feature type="transmembrane region" description="Helical" evidence="8">
    <location>
        <begin position="128"/>
        <end position="147"/>
    </location>
</feature>
<dbReference type="EMBL" id="CP151632">
    <property type="protein sequence ID" value="WZO33269.1"/>
    <property type="molecule type" value="Genomic_DNA"/>
</dbReference>
<dbReference type="GO" id="GO:0055085">
    <property type="term" value="P:transmembrane transport"/>
    <property type="evidence" value="ECO:0007669"/>
    <property type="project" value="InterPro"/>
</dbReference>
<dbReference type="RefSeq" id="WP_349427832.1">
    <property type="nucleotide sequence ID" value="NZ_CP151632.1"/>
</dbReference>
<dbReference type="PANTHER" id="PTHR36838">
    <property type="entry name" value="AUXIN EFFLUX CARRIER FAMILY PROTEIN"/>
    <property type="match status" value="1"/>
</dbReference>
<feature type="transmembrane region" description="Helical" evidence="8">
    <location>
        <begin position="287"/>
        <end position="311"/>
    </location>
</feature>
<dbReference type="Gene3D" id="1.20.1530.20">
    <property type="match status" value="1"/>
</dbReference>
<sequence length="313" mass="31574">MAWSTVEALAPVFFVIALGWGCGRWRLIDNVDVSSLNTLVMQIAIPVALFAILASSSRTDLLGHAPMAAVVLLAMTVVYAGVFVMGRRHHGRSSDAAIQALTVAFPNAAAVGLPLADTVMGPTGALTVAVTLAVGSVTLSPVTILLVQRDSGSAADGGASPRLSARAVAVALAKPIVIAPLLGLVYSLSGVPLPHVVDATLSEIGMVSAGLALFLTGLVLSAQRIEITAGAVVSTIVSVLVRPAIAYALALAFALPPAATADAVLIMAVPAGFFGVLLGLSLGAKSALAGTTLLLSTVLAAVTLPLVITWLPR</sequence>
<feature type="transmembrane region" description="Helical" evidence="8">
    <location>
        <begin position="6"/>
        <end position="23"/>
    </location>
</feature>
<dbReference type="InterPro" id="IPR038770">
    <property type="entry name" value="Na+/solute_symporter_sf"/>
</dbReference>
<evidence type="ECO:0000256" key="6">
    <source>
        <dbReference type="ARBA" id="ARBA00022989"/>
    </source>
</evidence>
<evidence type="ECO:0000256" key="2">
    <source>
        <dbReference type="ARBA" id="ARBA00010145"/>
    </source>
</evidence>
<evidence type="ECO:0000256" key="5">
    <source>
        <dbReference type="ARBA" id="ARBA00022692"/>
    </source>
</evidence>
<dbReference type="GO" id="GO:0005886">
    <property type="term" value="C:plasma membrane"/>
    <property type="evidence" value="ECO:0007669"/>
    <property type="project" value="UniProtKB-SubCell"/>
</dbReference>